<dbReference type="NCBIfam" id="TIGR00756">
    <property type="entry name" value="PPR"/>
    <property type="match status" value="3"/>
</dbReference>
<gene>
    <name evidence="3" type="ORF">AMTR_s00137p00065090</name>
</gene>
<reference evidence="4" key="1">
    <citation type="journal article" date="2013" name="Science">
        <title>The Amborella genome and the evolution of flowering plants.</title>
        <authorList>
            <consortium name="Amborella Genome Project"/>
        </authorList>
    </citation>
    <scope>NUCLEOTIDE SEQUENCE [LARGE SCALE GENOMIC DNA]</scope>
</reference>
<evidence type="ECO:0000256" key="2">
    <source>
        <dbReference type="PROSITE-ProRule" id="PRU00708"/>
    </source>
</evidence>
<dbReference type="Gene3D" id="1.25.40.10">
    <property type="entry name" value="Tetratricopeptide repeat domain"/>
    <property type="match status" value="2"/>
</dbReference>
<dbReference type="Proteomes" id="UP000017836">
    <property type="component" value="Unassembled WGS sequence"/>
</dbReference>
<feature type="repeat" description="PPR" evidence="2">
    <location>
        <begin position="75"/>
        <end position="109"/>
    </location>
</feature>
<dbReference type="GO" id="GO:0009451">
    <property type="term" value="P:RNA modification"/>
    <property type="evidence" value="ECO:0007669"/>
    <property type="project" value="InterPro"/>
</dbReference>
<dbReference type="GO" id="GO:0003723">
    <property type="term" value="F:RNA binding"/>
    <property type="evidence" value="ECO:0007669"/>
    <property type="project" value="InterPro"/>
</dbReference>
<dbReference type="FunFam" id="1.25.40.10:FF:000073">
    <property type="entry name" value="Pentatricopeptide repeat-containing protein chloroplastic"/>
    <property type="match status" value="1"/>
</dbReference>
<dbReference type="STRING" id="13333.W1NDU9"/>
<dbReference type="Gramene" id="ERM93917">
    <property type="protein sequence ID" value="ERM93917"/>
    <property type="gene ID" value="AMTR_s00137p00065090"/>
</dbReference>
<keyword evidence="4" id="KW-1185">Reference proteome</keyword>
<dbReference type="InterPro" id="IPR011990">
    <property type="entry name" value="TPR-like_helical_dom_sf"/>
</dbReference>
<feature type="repeat" description="PPR" evidence="2">
    <location>
        <begin position="247"/>
        <end position="277"/>
    </location>
</feature>
<evidence type="ECO:0000256" key="1">
    <source>
        <dbReference type="ARBA" id="ARBA00022737"/>
    </source>
</evidence>
<accession>W1NDU9</accession>
<dbReference type="PANTHER" id="PTHR24015">
    <property type="entry name" value="OS07G0578800 PROTEIN-RELATED"/>
    <property type="match status" value="1"/>
</dbReference>
<protein>
    <recommendedName>
        <fullName evidence="5">Pentacotripeptide-repeat region of PRORP domain-containing protein</fullName>
    </recommendedName>
</protein>
<organism evidence="3 4">
    <name type="scientific">Amborella trichopoda</name>
    <dbReference type="NCBI Taxonomy" id="13333"/>
    <lineage>
        <taxon>Eukaryota</taxon>
        <taxon>Viridiplantae</taxon>
        <taxon>Streptophyta</taxon>
        <taxon>Embryophyta</taxon>
        <taxon>Tracheophyta</taxon>
        <taxon>Spermatophyta</taxon>
        <taxon>Magnoliopsida</taxon>
        <taxon>Amborellales</taxon>
        <taxon>Amborellaceae</taxon>
        <taxon>Amborella</taxon>
    </lineage>
</organism>
<evidence type="ECO:0008006" key="5">
    <source>
        <dbReference type="Google" id="ProtNLM"/>
    </source>
</evidence>
<dbReference type="PANTHER" id="PTHR24015:SF1063">
    <property type="entry name" value="OS12G0156900 PROTEIN"/>
    <property type="match status" value="1"/>
</dbReference>
<dbReference type="InterPro" id="IPR002885">
    <property type="entry name" value="PPR_rpt"/>
</dbReference>
<feature type="repeat" description="PPR" evidence="2">
    <location>
        <begin position="278"/>
        <end position="308"/>
    </location>
</feature>
<proteinExistence type="predicted"/>
<dbReference type="Pfam" id="PF13041">
    <property type="entry name" value="PPR_2"/>
    <property type="match status" value="2"/>
</dbReference>
<dbReference type="AlphaFoldDB" id="W1NDU9"/>
<dbReference type="EMBL" id="KI397541">
    <property type="protein sequence ID" value="ERM93917.1"/>
    <property type="molecule type" value="Genomic_DNA"/>
</dbReference>
<dbReference type="PROSITE" id="PS51375">
    <property type="entry name" value="PPR"/>
    <property type="match status" value="3"/>
</dbReference>
<evidence type="ECO:0000313" key="4">
    <source>
        <dbReference type="Proteomes" id="UP000017836"/>
    </source>
</evidence>
<dbReference type="HOGENOM" id="CLU_774664_0_0_1"/>
<keyword evidence="1" id="KW-0677">Repeat</keyword>
<dbReference type="InterPro" id="IPR046960">
    <property type="entry name" value="PPR_At4g14850-like_plant"/>
</dbReference>
<sequence>MLQREHPFFCRKASVCYNLLRGFPPSSTVEQIHAQVVIHGLSDNAFLATHLLKSYAKAGRVCDARLLFNSHSKPDIFLCNAIIRAHTHFELWPQALQLYLQMRRKGVLPDHFTLPFVLKSCAALSAINNGKKLQRTDWKFELADIIEEDKLQQSNLRLGLSATKEGQKIHQWSVISDGEKLKQTPLQLGLSDISEGEKLHKTALQLRLSAISDGEKPSQSNPQTGLCATREGKKLHKTALELGLESNVYIATALLDFYAKSGDMDAAYKVFDEMPQKDVVTWSAMIAGYSELGDSNKALRMFQKMRSAPDCEYNEVTILGLIPAFKGSVKLCKWVHGLVLKSGLGSFHLVKMAMLLKL</sequence>
<evidence type="ECO:0000313" key="3">
    <source>
        <dbReference type="EMBL" id="ERM93917.1"/>
    </source>
</evidence>
<dbReference type="eggNOG" id="KOG4197">
    <property type="taxonomic scope" value="Eukaryota"/>
</dbReference>
<dbReference type="OMA" id="CEYNEVT"/>
<name>W1NDU9_AMBTC</name>